<dbReference type="PANTHER" id="PTHR37820:SF1">
    <property type="entry name" value="CELL DIVISION PROTEIN FTSQ"/>
    <property type="match status" value="1"/>
</dbReference>
<dbReference type="GO" id="GO:0005886">
    <property type="term" value="C:plasma membrane"/>
    <property type="evidence" value="ECO:0007669"/>
    <property type="project" value="TreeGrafter"/>
</dbReference>
<feature type="transmembrane region" description="Helical" evidence="6">
    <location>
        <begin position="47"/>
        <end position="68"/>
    </location>
</feature>
<sequence length="269" mass="31682">MKFLDFIPIAKKEKSSGRQIYTNYKIIQRTEKFKPEKSKSKINYSQILFFITIFLIIFLIYVFFYSSYFSIKNIDLIGNYNDLTVEYIQSINGKNIFRFGSRKIKKDIKEKLPIVKDVKVVVGFPNTLKIFINERESELIWETQGRKYLVDREGVVFTETEKTDIKIIRDEKNLPIKLGNKLVSSELISIIRSIEIKLPAILDEEIDHFGIGESLFVITVYTKNSKRIIFYTQVPLAYQLTVLDELIKKDKDNIKEYVDLRVEGYGFYK</sequence>
<accession>A0A2M7W3V0</accession>
<organism evidence="9 10">
    <name type="scientific">Candidatus Berkelbacteria bacterium CG_4_10_14_0_2_um_filter_35_9_33_12</name>
    <dbReference type="NCBI Taxonomy" id="1974499"/>
    <lineage>
        <taxon>Bacteria</taxon>
        <taxon>Candidatus Berkelbacteria</taxon>
    </lineage>
</organism>
<feature type="domain" description="POTRA" evidence="8">
    <location>
        <begin position="69"/>
        <end position="135"/>
    </location>
</feature>
<protein>
    <submittedName>
        <fullName evidence="9">Uncharacterized protein</fullName>
    </submittedName>
</protein>
<proteinExistence type="predicted"/>
<evidence type="ECO:0000256" key="3">
    <source>
        <dbReference type="ARBA" id="ARBA00022692"/>
    </source>
</evidence>
<evidence type="ECO:0000313" key="10">
    <source>
        <dbReference type="Proteomes" id="UP000230137"/>
    </source>
</evidence>
<dbReference type="Proteomes" id="UP000230137">
    <property type="component" value="Unassembled WGS sequence"/>
</dbReference>
<dbReference type="Pfam" id="PF08478">
    <property type="entry name" value="POTRA_1"/>
    <property type="match status" value="1"/>
</dbReference>
<dbReference type="EMBL" id="PFQF01000031">
    <property type="protein sequence ID" value="PJA20298.1"/>
    <property type="molecule type" value="Genomic_DNA"/>
</dbReference>
<keyword evidence="1" id="KW-1003">Cell membrane</keyword>
<evidence type="ECO:0000259" key="8">
    <source>
        <dbReference type="Pfam" id="PF08478"/>
    </source>
</evidence>
<reference evidence="10" key="1">
    <citation type="submission" date="2017-09" db="EMBL/GenBank/DDBJ databases">
        <title>Depth-based differentiation of microbial function through sediment-hosted aquifers and enrichment of novel symbionts in the deep terrestrial subsurface.</title>
        <authorList>
            <person name="Probst A.J."/>
            <person name="Ladd B."/>
            <person name="Jarett J.K."/>
            <person name="Geller-Mcgrath D.E."/>
            <person name="Sieber C.M.K."/>
            <person name="Emerson J.B."/>
            <person name="Anantharaman K."/>
            <person name="Thomas B.C."/>
            <person name="Malmstrom R."/>
            <person name="Stieglmeier M."/>
            <person name="Klingl A."/>
            <person name="Woyke T."/>
            <person name="Ryan C.M."/>
            <person name="Banfield J.F."/>
        </authorList>
    </citation>
    <scope>NUCLEOTIDE SEQUENCE [LARGE SCALE GENOMIC DNA]</scope>
</reference>
<dbReference type="GO" id="GO:0051301">
    <property type="term" value="P:cell division"/>
    <property type="evidence" value="ECO:0007669"/>
    <property type="project" value="UniProtKB-KW"/>
</dbReference>
<dbReference type="Gene3D" id="3.10.20.310">
    <property type="entry name" value="membrane protein fhac"/>
    <property type="match status" value="1"/>
</dbReference>
<comment type="caution">
    <text evidence="9">The sequence shown here is derived from an EMBL/GenBank/DDBJ whole genome shotgun (WGS) entry which is preliminary data.</text>
</comment>
<evidence type="ECO:0000256" key="5">
    <source>
        <dbReference type="ARBA" id="ARBA00023306"/>
    </source>
</evidence>
<evidence type="ECO:0000256" key="2">
    <source>
        <dbReference type="ARBA" id="ARBA00022618"/>
    </source>
</evidence>
<keyword evidence="5" id="KW-0131">Cell cycle</keyword>
<keyword evidence="2" id="KW-0132">Cell division</keyword>
<dbReference type="PANTHER" id="PTHR37820">
    <property type="entry name" value="CELL DIVISION PROTEIN DIVIB"/>
    <property type="match status" value="1"/>
</dbReference>
<evidence type="ECO:0000256" key="1">
    <source>
        <dbReference type="ARBA" id="ARBA00022475"/>
    </source>
</evidence>
<evidence type="ECO:0000313" key="9">
    <source>
        <dbReference type="EMBL" id="PJA20298.1"/>
    </source>
</evidence>
<feature type="domain" description="Cell division protein FtsQ/DivIB C-terminal" evidence="7">
    <location>
        <begin position="140"/>
        <end position="261"/>
    </location>
</feature>
<dbReference type="AlphaFoldDB" id="A0A2M7W3V0"/>
<evidence type="ECO:0000256" key="6">
    <source>
        <dbReference type="SAM" id="Phobius"/>
    </source>
</evidence>
<evidence type="ECO:0000259" key="7">
    <source>
        <dbReference type="Pfam" id="PF03799"/>
    </source>
</evidence>
<evidence type="ECO:0000256" key="4">
    <source>
        <dbReference type="ARBA" id="ARBA00022989"/>
    </source>
</evidence>
<name>A0A2M7W3V0_9BACT</name>
<keyword evidence="6" id="KW-0472">Membrane</keyword>
<dbReference type="Pfam" id="PF03799">
    <property type="entry name" value="FtsQ_DivIB_C"/>
    <property type="match status" value="1"/>
</dbReference>
<gene>
    <name evidence="9" type="ORF">COX60_02120</name>
</gene>
<keyword evidence="4 6" id="KW-1133">Transmembrane helix</keyword>
<dbReference type="InterPro" id="IPR005548">
    <property type="entry name" value="Cell_div_FtsQ/DivIB_C"/>
</dbReference>
<dbReference type="InterPro" id="IPR013685">
    <property type="entry name" value="POTRA_FtsQ_type"/>
</dbReference>
<keyword evidence="3 6" id="KW-0812">Transmembrane</keyword>
<dbReference type="InterPro" id="IPR050487">
    <property type="entry name" value="FtsQ_DivIB"/>
</dbReference>